<protein>
    <submittedName>
        <fullName evidence="1">(northern house mosquito) hypothetical protein</fullName>
    </submittedName>
</protein>
<sequence length="144" mass="17407">MLRLRGRWCRLHRMDRCTGRGRLLLERRLNHHRWSWSAHGLVLRGLVDVGRRHTHWIHHLLLLRCLWGLHAQVDLLLHRWVAHHGGRTACWCWRLLLRLLDLWRVLLHCHRVEVTLGQCLLGHVNAVRRSRSVGRVRRHRVCKH</sequence>
<proteinExistence type="predicted"/>
<dbReference type="EMBL" id="HBUE01059228">
    <property type="protein sequence ID" value="CAG6467847.1"/>
    <property type="molecule type" value="Transcribed_RNA"/>
</dbReference>
<evidence type="ECO:0000313" key="1">
    <source>
        <dbReference type="EMBL" id="CAG6467847.1"/>
    </source>
</evidence>
<reference evidence="1" key="1">
    <citation type="submission" date="2021-05" db="EMBL/GenBank/DDBJ databases">
        <authorList>
            <person name="Alioto T."/>
            <person name="Alioto T."/>
            <person name="Gomez Garrido J."/>
        </authorList>
    </citation>
    <scope>NUCLEOTIDE SEQUENCE</scope>
</reference>
<organism evidence="1">
    <name type="scientific">Culex pipiens</name>
    <name type="common">House mosquito</name>
    <dbReference type="NCBI Taxonomy" id="7175"/>
    <lineage>
        <taxon>Eukaryota</taxon>
        <taxon>Metazoa</taxon>
        <taxon>Ecdysozoa</taxon>
        <taxon>Arthropoda</taxon>
        <taxon>Hexapoda</taxon>
        <taxon>Insecta</taxon>
        <taxon>Pterygota</taxon>
        <taxon>Neoptera</taxon>
        <taxon>Endopterygota</taxon>
        <taxon>Diptera</taxon>
        <taxon>Nematocera</taxon>
        <taxon>Culicoidea</taxon>
        <taxon>Culicidae</taxon>
        <taxon>Culicinae</taxon>
        <taxon>Culicini</taxon>
        <taxon>Culex</taxon>
        <taxon>Culex</taxon>
    </lineage>
</organism>
<dbReference type="AlphaFoldDB" id="A0A8D8FCR8"/>
<accession>A0A8D8FCR8</accession>
<name>A0A8D8FCR8_CULPI</name>